<dbReference type="Pfam" id="PF19619">
    <property type="entry name" value="DUF6124"/>
    <property type="match status" value="1"/>
</dbReference>
<dbReference type="RefSeq" id="WP_301621838.1">
    <property type="nucleotide sequence ID" value="NZ_JAOSKY010000004.1"/>
</dbReference>
<proteinExistence type="predicted"/>
<keyword evidence="3" id="KW-1185">Reference proteome</keyword>
<evidence type="ECO:0000256" key="1">
    <source>
        <dbReference type="SAM" id="MobiDB-lite"/>
    </source>
</evidence>
<reference evidence="2" key="1">
    <citation type="submission" date="2022-09" db="EMBL/GenBank/DDBJ databases">
        <authorList>
            <person name="Cesa-Luna C."/>
            <person name="Girard L."/>
            <person name="Lood C."/>
            <person name="Hofte M."/>
            <person name="De Mot R."/>
        </authorList>
    </citation>
    <scope>NUCLEOTIDE SEQUENCE</scope>
    <source>
        <strain evidence="2">B1M3-32</strain>
    </source>
</reference>
<organism evidence="2 3">
    <name type="scientific">Pseudomonas koreensis</name>
    <dbReference type="NCBI Taxonomy" id="198620"/>
    <lineage>
        <taxon>Bacteria</taxon>
        <taxon>Pseudomonadati</taxon>
        <taxon>Pseudomonadota</taxon>
        <taxon>Gammaproteobacteria</taxon>
        <taxon>Pseudomonadales</taxon>
        <taxon>Pseudomonadaceae</taxon>
        <taxon>Pseudomonas</taxon>
    </lineage>
</organism>
<evidence type="ECO:0008006" key="4">
    <source>
        <dbReference type="Google" id="ProtNLM"/>
    </source>
</evidence>
<feature type="compositionally biased region" description="Pro residues" evidence="1">
    <location>
        <begin position="1"/>
        <end position="11"/>
    </location>
</feature>
<reference evidence="2" key="2">
    <citation type="journal article" date="2023" name="mSystems">
        <title>Charting the Lipopeptidome of Nonpathogenic Pseudomonas.</title>
        <authorList>
            <person name="Cesa-Luna C."/>
            <person name="Geudens N."/>
            <person name="Girard L."/>
            <person name="De Roo V."/>
            <person name="Maklad H.R."/>
            <person name="Martins J.C."/>
            <person name="Hofte M."/>
            <person name="De Mot R."/>
        </authorList>
    </citation>
    <scope>NUCLEOTIDE SEQUENCE</scope>
    <source>
        <strain evidence="2">B1M3-32</strain>
    </source>
</reference>
<protein>
    <recommendedName>
        <fullName evidence="4">DUF3077 domain-containing protein</fullName>
    </recommendedName>
</protein>
<feature type="region of interest" description="Disordered" evidence="1">
    <location>
        <begin position="1"/>
        <end position="30"/>
    </location>
</feature>
<dbReference type="EMBL" id="JAOSKY010000004">
    <property type="protein sequence ID" value="MCU7248236.1"/>
    <property type="molecule type" value="Genomic_DNA"/>
</dbReference>
<gene>
    <name evidence="2" type="ORF">OC940_10525</name>
</gene>
<dbReference type="Proteomes" id="UP001139955">
    <property type="component" value="Unassembled WGS sequence"/>
</dbReference>
<dbReference type="AlphaFoldDB" id="A0A9X3B2H9"/>
<comment type="caution">
    <text evidence="2">The sequence shown here is derived from an EMBL/GenBank/DDBJ whole genome shotgun (WGS) entry which is preliminary data.</text>
</comment>
<accession>A0A9X3B2H9</accession>
<sequence length="123" mass="13473">MIKPTPNPPETDTPTEADPASPYSSLDPKKLHDAAERALDHHLKPQAPKRRKPSTMFTIDPYLDQQSLLAHACESMASANVMLSDFAALLDPPYRSTVLGIAQVVMFGELAVNRALDNFESSI</sequence>
<name>A0A9X3B2H9_9PSED</name>
<evidence type="ECO:0000313" key="2">
    <source>
        <dbReference type="EMBL" id="MCU7248236.1"/>
    </source>
</evidence>
<evidence type="ECO:0000313" key="3">
    <source>
        <dbReference type="Proteomes" id="UP001139955"/>
    </source>
</evidence>